<dbReference type="OrthoDB" id="3629373at2759"/>
<accession>A0A139GTP5</accession>
<feature type="compositionally biased region" description="Polar residues" evidence="1">
    <location>
        <begin position="129"/>
        <end position="141"/>
    </location>
</feature>
<sequence>MAGPIELRFRLCPRHHPGNPLRKLRYISIDLRGVSGQLDFTTRLNEVFKNEYTENGKLFRFQLRPGEDTVSFHKPTIEGEPCSKDLSLKALRTEYALQGHGKSIMNGKIAFLHIHFKDKANELPKSPKSPKNYTPLWQPTNRTRKNQGRAITPKTTPQKKKAIALAQKFSILSLPRHIIRFRLCQYNDFFRHEPLEIDITECETWDDIRTAFWGQAYDDIVEFLEARHSSNGLHFHQRILDEPIRDRGLCRGDPVMLDMDEDLDVETFKVMYCWVGGPDWDRFEPDVNKERLLSMHFDARPPSPKVNKEPKRSSGSGSQRGGTVPPRPYASSISPRQRAGSRPRTTNSPISPVNSSLGSHRRGNAGSRRGTPSPHFPDDPTSPLRSSLGGSQKNGGASSRPGSRQGTGSPHTPYGLPSASSRSHSSQGTGPARGHSPTSPQYSISSRSQGSGSGRPAPNSRSGSRQGTGSPHTPYELSPTNSSSSRNQTHGSVTRPGSSRGATPARNDGDDQLLEELDEDAVEEPEPSPTLDTERPEDEHTLAELHQKSRKRKAVDSRLAQPSKAVRFLDIDDGRRYVRIGKVDVAEDVVEAQDNDILNNENSNPKLEVILVAVIHPRGARGSSEPSIQYMTLNTWLINGSRTGAWQSAFEVNLKRIKFQVDPFWAPKWRLGKPEKLSDAILDWAFDRRELWETTANAPKAAPLRLEHSLDPFVSNANIYGNDDEGEEIDVVITFVNNLAKIPLGLPAYMHAALDNTETCGSFKSYLLDNVVSRTYGTLGHMLNDDDSDFNFWGDIKVWVLPQTMEKTMYEWKDDGTFASEFLDIVTVRAFQKRQLYVEVHLVEAEDAGQKDREWKERMKGKRPSAVLETREEVPRRRDREISVETRDDDPYDDMYLSPGDLSDD</sequence>
<evidence type="ECO:0000256" key="1">
    <source>
        <dbReference type="SAM" id="MobiDB-lite"/>
    </source>
</evidence>
<feature type="compositionally biased region" description="Polar residues" evidence="1">
    <location>
        <begin position="478"/>
        <end position="501"/>
    </location>
</feature>
<protein>
    <submittedName>
        <fullName evidence="2">Uncharacterized protein</fullName>
    </submittedName>
</protein>
<feature type="region of interest" description="Disordered" evidence="1">
    <location>
        <begin position="851"/>
        <end position="905"/>
    </location>
</feature>
<organism evidence="2 3">
    <name type="scientific">Pseudocercospora eumusae</name>
    <dbReference type="NCBI Taxonomy" id="321146"/>
    <lineage>
        <taxon>Eukaryota</taxon>
        <taxon>Fungi</taxon>
        <taxon>Dikarya</taxon>
        <taxon>Ascomycota</taxon>
        <taxon>Pezizomycotina</taxon>
        <taxon>Dothideomycetes</taxon>
        <taxon>Dothideomycetidae</taxon>
        <taxon>Mycosphaerellales</taxon>
        <taxon>Mycosphaerellaceae</taxon>
        <taxon>Pseudocercospora</taxon>
    </lineage>
</organism>
<feature type="compositionally biased region" description="Low complexity" evidence="1">
    <location>
        <begin position="436"/>
        <end position="456"/>
    </location>
</feature>
<feature type="region of interest" description="Disordered" evidence="1">
    <location>
        <begin position="295"/>
        <end position="539"/>
    </location>
</feature>
<feature type="compositionally biased region" description="Polar residues" evidence="1">
    <location>
        <begin position="383"/>
        <end position="410"/>
    </location>
</feature>
<feature type="region of interest" description="Disordered" evidence="1">
    <location>
        <begin position="123"/>
        <end position="157"/>
    </location>
</feature>
<proteinExistence type="predicted"/>
<dbReference type="EMBL" id="LFZN01000462">
    <property type="protein sequence ID" value="KXS93554.1"/>
    <property type="molecule type" value="Genomic_DNA"/>
</dbReference>
<dbReference type="Proteomes" id="UP000070133">
    <property type="component" value="Unassembled WGS sequence"/>
</dbReference>
<feature type="compositionally biased region" description="Basic and acidic residues" evidence="1">
    <location>
        <begin position="869"/>
        <end position="886"/>
    </location>
</feature>
<feature type="compositionally biased region" description="Acidic residues" evidence="1">
    <location>
        <begin position="510"/>
        <end position="526"/>
    </location>
</feature>
<dbReference type="STRING" id="321146.A0A139GTP5"/>
<evidence type="ECO:0000313" key="2">
    <source>
        <dbReference type="EMBL" id="KXS93554.1"/>
    </source>
</evidence>
<reference evidence="2 3" key="1">
    <citation type="submission" date="2015-07" db="EMBL/GenBank/DDBJ databases">
        <title>Comparative genomics of the Sigatoka disease complex on banana suggests a link between parallel evolutionary changes in Pseudocercospora fijiensis and Pseudocercospora eumusae and increased virulence on the banana host.</title>
        <authorList>
            <person name="Chang T.-C."/>
            <person name="Salvucci A."/>
            <person name="Crous P.W."/>
            <person name="Stergiopoulos I."/>
        </authorList>
    </citation>
    <scope>NUCLEOTIDE SEQUENCE [LARGE SCALE GENOMIC DNA]</scope>
    <source>
        <strain evidence="2 3">CBS 114824</strain>
    </source>
</reference>
<feature type="compositionally biased region" description="Polar residues" evidence="1">
    <location>
        <begin position="343"/>
        <end position="358"/>
    </location>
</feature>
<name>A0A139GTP5_9PEZI</name>
<feature type="compositionally biased region" description="Polar residues" evidence="1">
    <location>
        <begin position="459"/>
        <end position="471"/>
    </location>
</feature>
<gene>
    <name evidence="2" type="ORF">AC578_6997</name>
</gene>
<keyword evidence="3" id="KW-1185">Reference proteome</keyword>
<feature type="compositionally biased region" description="Polar residues" evidence="1">
    <location>
        <begin position="418"/>
        <end position="429"/>
    </location>
</feature>
<comment type="caution">
    <text evidence="2">The sequence shown here is derived from an EMBL/GenBank/DDBJ whole genome shotgun (WGS) entry which is preliminary data.</text>
</comment>
<evidence type="ECO:0000313" key="3">
    <source>
        <dbReference type="Proteomes" id="UP000070133"/>
    </source>
</evidence>
<dbReference type="AlphaFoldDB" id="A0A139GTP5"/>